<name>A0A1H8FMX3_9RHOB</name>
<reference evidence="2 3" key="1">
    <citation type="submission" date="2016-10" db="EMBL/GenBank/DDBJ databases">
        <authorList>
            <person name="de Groot N.N."/>
        </authorList>
    </citation>
    <scope>NUCLEOTIDE SEQUENCE [LARGE SCALE GENOMIC DNA]</scope>
    <source>
        <strain evidence="2 3">DSM 8512</strain>
    </source>
</reference>
<proteinExistence type="predicted"/>
<dbReference type="InterPro" id="IPR002725">
    <property type="entry name" value="YgjP-like_metallopeptidase"/>
</dbReference>
<dbReference type="AlphaFoldDB" id="A0A1H8FMX3"/>
<dbReference type="Pfam" id="PF01863">
    <property type="entry name" value="YgjP-like"/>
    <property type="match status" value="1"/>
</dbReference>
<feature type="domain" description="YgjP-like metallopeptidase" evidence="1">
    <location>
        <begin position="22"/>
        <end position="217"/>
    </location>
</feature>
<gene>
    <name evidence="2" type="ORF">SAMN04489859_1004132</name>
</gene>
<evidence type="ECO:0000259" key="1">
    <source>
        <dbReference type="Pfam" id="PF01863"/>
    </source>
</evidence>
<accession>A0A1H8FMX3</accession>
<keyword evidence="3" id="KW-1185">Reference proteome</keyword>
<dbReference type="PANTHER" id="PTHR30399">
    <property type="entry name" value="UNCHARACTERIZED PROTEIN YGJP"/>
    <property type="match status" value="1"/>
</dbReference>
<dbReference type="InterPro" id="IPR053136">
    <property type="entry name" value="UTP_pyrophosphatase-like"/>
</dbReference>
<organism evidence="2 3">
    <name type="scientific">Paracoccus alcaliphilus</name>
    <dbReference type="NCBI Taxonomy" id="34002"/>
    <lineage>
        <taxon>Bacteria</taxon>
        <taxon>Pseudomonadati</taxon>
        <taxon>Pseudomonadota</taxon>
        <taxon>Alphaproteobacteria</taxon>
        <taxon>Rhodobacterales</taxon>
        <taxon>Paracoccaceae</taxon>
        <taxon>Paracoccus</taxon>
    </lineage>
</organism>
<evidence type="ECO:0000313" key="3">
    <source>
        <dbReference type="Proteomes" id="UP000199054"/>
    </source>
</evidence>
<dbReference type="Gene3D" id="3.30.2010.10">
    <property type="entry name" value="Metalloproteases ('zincins'), catalytic domain"/>
    <property type="match status" value="1"/>
</dbReference>
<protein>
    <recommendedName>
        <fullName evidence="1">YgjP-like metallopeptidase domain-containing protein</fullName>
    </recommendedName>
</protein>
<dbReference type="EMBL" id="FODE01000004">
    <property type="protein sequence ID" value="SEN32834.1"/>
    <property type="molecule type" value="Genomic_DNA"/>
</dbReference>
<dbReference type="STRING" id="34002.SAMN04489859_1004132"/>
<dbReference type="Proteomes" id="UP000199054">
    <property type="component" value="Unassembled WGS sequence"/>
</dbReference>
<dbReference type="PANTHER" id="PTHR30399:SF1">
    <property type="entry name" value="UTP PYROPHOSPHATASE"/>
    <property type="match status" value="1"/>
</dbReference>
<sequence>MSDRIVIAEGVHVVLRRSARARRMTLRVPRDGTDPVLTLPLRVPLAEGQAFALSKSEWLRQAQARIPQPRRAEAGVAIPVAGRALTITPADLRICRIEGDALLVPQGRPVAATVQAFLKHLAISALRPACDRHAAALGRDYRAIALRDTRSRWGSCSSDGRLMFSWRLAMAPPDVLDYVAAHEVAHLAHMDHSPRFWAAVAGLMPDWRARRDWLRQNGGDLMLWRFRD</sequence>
<dbReference type="CDD" id="cd07344">
    <property type="entry name" value="M48_yhfN_like"/>
    <property type="match status" value="1"/>
</dbReference>
<evidence type="ECO:0000313" key="2">
    <source>
        <dbReference type="EMBL" id="SEN32834.1"/>
    </source>
</evidence>